<dbReference type="SUPFAM" id="SSF54523">
    <property type="entry name" value="Pili subunits"/>
    <property type="match status" value="1"/>
</dbReference>
<evidence type="ECO:0000313" key="2">
    <source>
        <dbReference type="EMBL" id="SVA43421.1"/>
    </source>
</evidence>
<dbReference type="NCBIfam" id="TIGR02532">
    <property type="entry name" value="IV_pilin_GFxxxE"/>
    <property type="match status" value="1"/>
</dbReference>
<sequence length="283" mass="32427">MKTQRQSSHNAGDGIALRLAASGFTLIELLVVIAIIAILAALLLPALARAKSEAKQIKCKSNMRQIQLAWYQYADDHDGRGHPRRNWMRWIRDRGDFSDPTPIRSQMIPPSHPEAYWGVAYVPYTGWSPKVFLCPSAKAVDDQYRRPPHQDGLFKDGFKYITYGFNGFCNTPNRRSFGLQLVVWEGVVNQDPWPSRARPIASYPRPSETLIFQDAWESMLDGVDDTPLFLGQWATWKERLDEYYRHGDVGNIMWADGHASQARRGKVYWKEEWYIGRPLRGGG</sequence>
<dbReference type="InterPro" id="IPR045584">
    <property type="entry name" value="Pilin-like"/>
</dbReference>
<dbReference type="Gene3D" id="3.30.700.10">
    <property type="entry name" value="Glycoprotein, Type 4 Pilin"/>
    <property type="match status" value="1"/>
</dbReference>
<protein>
    <recommendedName>
        <fullName evidence="3">Type II secretion system protein GspG C-terminal domain-containing protein</fullName>
    </recommendedName>
</protein>
<dbReference type="PANTHER" id="PTHR30093">
    <property type="entry name" value="GENERAL SECRETION PATHWAY PROTEIN G"/>
    <property type="match status" value="1"/>
</dbReference>
<dbReference type="InterPro" id="IPR012902">
    <property type="entry name" value="N_methyl_site"/>
</dbReference>
<evidence type="ECO:0008006" key="3">
    <source>
        <dbReference type="Google" id="ProtNLM"/>
    </source>
</evidence>
<keyword evidence="1" id="KW-0812">Transmembrane</keyword>
<evidence type="ECO:0000256" key="1">
    <source>
        <dbReference type="SAM" id="Phobius"/>
    </source>
</evidence>
<keyword evidence="1" id="KW-0472">Membrane</keyword>
<dbReference type="PROSITE" id="PS00409">
    <property type="entry name" value="PROKAR_NTER_METHYL"/>
    <property type="match status" value="1"/>
</dbReference>
<proteinExistence type="predicted"/>
<gene>
    <name evidence="2" type="ORF">METZ01_LOCUS96275</name>
</gene>
<organism evidence="2">
    <name type="scientific">marine metagenome</name>
    <dbReference type="NCBI Taxonomy" id="408172"/>
    <lineage>
        <taxon>unclassified sequences</taxon>
        <taxon>metagenomes</taxon>
        <taxon>ecological metagenomes</taxon>
    </lineage>
</organism>
<dbReference type="Pfam" id="PF07963">
    <property type="entry name" value="N_methyl"/>
    <property type="match status" value="1"/>
</dbReference>
<dbReference type="EMBL" id="UINC01009693">
    <property type="protein sequence ID" value="SVA43421.1"/>
    <property type="molecule type" value="Genomic_DNA"/>
</dbReference>
<dbReference type="PANTHER" id="PTHR30093:SF2">
    <property type="entry name" value="TYPE II SECRETION SYSTEM PROTEIN H"/>
    <property type="match status" value="1"/>
</dbReference>
<accession>A0A381VTN1</accession>
<reference evidence="2" key="1">
    <citation type="submission" date="2018-05" db="EMBL/GenBank/DDBJ databases">
        <authorList>
            <person name="Lanie J.A."/>
            <person name="Ng W.-L."/>
            <person name="Kazmierczak K.M."/>
            <person name="Andrzejewski T.M."/>
            <person name="Davidsen T.M."/>
            <person name="Wayne K.J."/>
            <person name="Tettelin H."/>
            <person name="Glass J.I."/>
            <person name="Rusch D."/>
            <person name="Podicherti R."/>
            <person name="Tsui H.-C.T."/>
            <person name="Winkler M.E."/>
        </authorList>
    </citation>
    <scope>NUCLEOTIDE SEQUENCE</scope>
</reference>
<dbReference type="AlphaFoldDB" id="A0A381VTN1"/>
<feature type="transmembrane region" description="Helical" evidence="1">
    <location>
        <begin position="26"/>
        <end position="48"/>
    </location>
</feature>
<keyword evidence="1" id="KW-1133">Transmembrane helix</keyword>
<name>A0A381VTN1_9ZZZZ</name>